<reference evidence="7" key="1">
    <citation type="submission" date="2016-05" db="EMBL/GenBank/DDBJ databases">
        <authorList>
            <person name="Lavstsen T."/>
            <person name="Jespersen J.S."/>
        </authorList>
    </citation>
    <scope>NUCLEOTIDE SEQUENCE</scope>
    <source>
        <tissue evidence="7">Brain</tissue>
    </source>
</reference>
<dbReference type="EMBL" id="HAEH01020913">
    <property type="protein sequence ID" value="SBS11526.1"/>
    <property type="molecule type" value="Transcribed_RNA"/>
</dbReference>
<accession>A0A1A8RZT5</accession>
<dbReference type="PANTHER" id="PTHR13943:SF31">
    <property type="entry name" value="PHOSPHOLIPASE A AND ACYLTRANSFERASE 3"/>
    <property type="match status" value="1"/>
</dbReference>
<evidence type="ECO:0000256" key="4">
    <source>
        <dbReference type="ARBA" id="ARBA00023098"/>
    </source>
</evidence>
<evidence type="ECO:0000313" key="7">
    <source>
        <dbReference type="EMBL" id="SBS11526.1"/>
    </source>
</evidence>
<evidence type="ECO:0000256" key="2">
    <source>
        <dbReference type="ARBA" id="ARBA00022679"/>
    </source>
</evidence>
<dbReference type="Gene3D" id="3.90.1720.10">
    <property type="entry name" value="endopeptidase domain like (from Nostoc punctiforme)"/>
    <property type="match status" value="1"/>
</dbReference>
<name>A0A1A8RZT5_9TELE</name>
<keyword evidence="4" id="KW-0443">Lipid metabolism</keyword>
<dbReference type="Pfam" id="PF04970">
    <property type="entry name" value="LRAT"/>
    <property type="match status" value="1"/>
</dbReference>
<gene>
    <name evidence="7" type="primary">Nfu_g_1_019864</name>
</gene>
<dbReference type="GO" id="GO:0070292">
    <property type="term" value="P:N-acylphosphatidylethanolamine metabolic process"/>
    <property type="evidence" value="ECO:0007669"/>
    <property type="project" value="TreeGrafter"/>
</dbReference>
<evidence type="ECO:0000256" key="1">
    <source>
        <dbReference type="ARBA" id="ARBA00007824"/>
    </source>
</evidence>
<proteinExistence type="inferred from homology"/>
<dbReference type="InterPro" id="IPR007053">
    <property type="entry name" value="LRAT_dom"/>
</dbReference>
<feature type="region of interest" description="Disordered" evidence="5">
    <location>
        <begin position="1"/>
        <end position="26"/>
    </location>
</feature>
<dbReference type="EMBL" id="HAEI01010123">
    <property type="protein sequence ID" value="SBS09722.1"/>
    <property type="molecule type" value="Transcribed_RNA"/>
</dbReference>
<protein>
    <recommendedName>
        <fullName evidence="6">LRAT domain-containing protein</fullName>
    </recommendedName>
</protein>
<feature type="domain" description="LRAT" evidence="6">
    <location>
        <begin position="32"/>
        <end position="145"/>
    </location>
</feature>
<dbReference type="GO" id="GO:0008970">
    <property type="term" value="F:phospholipase A1 activity"/>
    <property type="evidence" value="ECO:0007669"/>
    <property type="project" value="TreeGrafter"/>
</dbReference>
<organism evidence="7">
    <name type="scientific">Nothobranchius rachovii</name>
    <name type="common">bluefin notho</name>
    <dbReference type="NCBI Taxonomy" id="451742"/>
    <lineage>
        <taxon>Eukaryota</taxon>
        <taxon>Metazoa</taxon>
        <taxon>Chordata</taxon>
        <taxon>Craniata</taxon>
        <taxon>Vertebrata</taxon>
        <taxon>Euteleostomi</taxon>
        <taxon>Actinopterygii</taxon>
        <taxon>Neopterygii</taxon>
        <taxon>Teleostei</taxon>
        <taxon>Neoteleostei</taxon>
        <taxon>Acanthomorphata</taxon>
        <taxon>Ovalentaria</taxon>
        <taxon>Atherinomorphae</taxon>
        <taxon>Cyprinodontiformes</taxon>
        <taxon>Nothobranchiidae</taxon>
        <taxon>Nothobranchius</taxon>
    </lineage>
</organism>
<evidence type="ECO:0000259" key="6">
    <source>
        <dbReference type="PROSITE" id="PS51934"/>
    </source>
</evidence>
<sequence>MSVASDSGPPRQQFADEELRDMDGKQPKPGDLIEIFRVAYQHWAVYIGEGNVVHFNSSEGASGISTMPIKDQKGSVRKEKLKDVVGNSKWKINNYLDKEYPPRSNSDIVKAACNLVDSDLSYNLFSYNCEHFATKMRNGMAVSRQVEAVKAVEAVANEVADGLVKLADIASH</sequence>
<dbReference type="PROSITE" id="PS51934">
    <property type="entry name" value="LRAT"/>
    <property type="match status" value="1"/>
</dbReference>
<dbReference type="AlphaFoldDB" id="A0A1A8RZT5"/>
<comment type="similarity">
    <text evidence="1">Belongs to the H-rev107 family.</text>
</comment>
<evidence type="ECO:0000256" key="3">
    <source>
        <dbReference type="ARBA" id="ARBA00022801"/>
    </source>
</evidence>
<dbReference type="PANTHER" id="PTHR13943">
    <property type="entry name" value="HRAS-LIKE SUPPRESSOR - RELATED"/>
    <property type="match status" value="1"/>
</dbReference>
<evidence type="ECO:0000256" key="5">
    <source>
        <dbReference type="SAM" id="MobiDB-lite"/>
    </source>
</evidence>
<dbReference type="GO" id="GO:0016410">
    <property type="term" value="F:N-acyltransferase activity"/>
    <property type="evidence" value="ECO:0007669"/>
    <property type="project" value="TreeGrafter"/>
</dbReference>
<dbReference type="GO" id="GO:0005737">
    <property type="term" value="C:cytoplasm"/>
    <property type="evidence" value="ECO:0007669"/>
    <property type="project" value="TreeGrafter"/>
</dbReference>
<reference evidence="7" key="2">
    <citation type="submission" date="2016-06" db="EMBL/GenBank/DDBJ databases">
        <title>The genome of a short-lived fish provides insights into sex chromosome evolution and the genetic control of aging.</title>
        <authorList>
            <person name="Reichwald K."/>
            <person name="Felder M."/>
            <person name="Petzold A."/>
            <person name="Koch P."/>
            <person name="Groth M."/>
            <person name="Platzer M."/>
        </authorList>
    </citation>
    <scope>NUCLEOTIDE SEQUENCE</scope>
    <source>
        <tissue evidence="7">Brain</tissue>
    </source>
</reference>
<keyword evidence="3" id="KW-0378">Hydrolase</keyword>
<keyword evidence="2" id="KW-0808">Transferase</keyword>
<dbReference type="InterPro" id="IPR051496">
    <property type="entry name" value="H-rev107_PLA/AT"/>
</dbReference>
<dbReference type="GO" id="GO:0004623">
    <property type="term" value="F:phospholipase A2 activity"/>
    <property type="evidence" value="ECO:0007669"/>
    <property type="project" value="TreeGrafter"/>
</dbReference>